<keyword evidence="1" id="KW-0812">Transmembrane</keyword>
<reference evidence="4" key="1">
    <citation type="journal article" date="2019" name="Int. J. Syst. Evol. Microbiol.">
        <title>The Global Catalogue of Microorganisms (GCM) 10K type strain sequencing project: providing services to taxonomists for standard genome sequencing and annotation.</title>
        <authorList>
            <consortium name="The Broad Institute Genomics Platform"/>
            <consortium name="The Broad Institute Genome Sequencing Center for Infectious Disease"/>
            <person name="Wu L."/>
            <person name="Ma J."/>
        </authorList>
    </citation>
    <scope>NUCLEOTIDE SEQUENCE [LARGE SCALE GENOMIC DNA]</scope>
    <source>
        <strain evidence="4">CGMCC 1.6375</strain>
    </source>
</reference>
<keyword evidence="4" id="KW-1185">Reference proteome</keyword>
<comment type="caution">
    <text evidence="3">The sequence shown here is derived from an EMBL/GenBank/DDBJ whole genome shotgun (WGS) entry which is preliminary data.</text>
</comment>
<keyword evidence="2" id="KW-0732">Signal</keyword>
<protein>
    <recommendedName>
        <fullName evidence="5">DUF5683 domain-containing protein</fullName>
    </recommendedName>
</protein>
<dbReference type="EMBL" id="BMLI01000004">
    <property type="protein sequence ID" value="GGN11592.1"/>
    <property type="molecule type" value="Genomic_DNA"/>
</dbReference>
<keyword evidence="1" id="KW-0472">Membrane</keyword>
<feature type="chain" id="PRO_5047321023" description="DUF5683 domain-containing protein" evidence="2">
    <location>
        <begin position="25"/>
        <end position="241"/>
    </location>
</feature>
<organism evidence="3 4">
    <name type="scientific">Dyadobacter beijingensis</name>
    <dbReference type="NCBI Taxonomy" id="365489"/>
    <lineage>
        <taxon>Bacteria</taxon>
        <taxon>Pseudomonadati</taxon>
        <taxon>Bacteroidota</taxon>
        <taxon>Cytophagia</taxon>
        <taxon>Cytophagales</taxon>
        <taxon>Spirosomataceae</taxon>
        <taxon>Dyadobacter</taxon>
    </lineage>
</organism>
<evidence type="ECO:0000256" key="2">
    <source>
        <dbReference type="SAM" id="SignalP"/>
    </source>
</evidence>
<evidence type="ECO:0000313" key="4">
    <source>
        <dbReference type="Proteomes" id="UP000632339"/>
    </source>
</evidence>
<dbReference type="RefSeq" id="WP_019945142.1">
    <property type="nucleotide sequence ID" value="NZ_BMLI01000004.1"/>
</dbReference>
<evidence type="ECO:0008006" key="5">
    <source>
        <dbReference type="Google" id="ProtNLM"/>
    </source>
</evidence>
<proteinExistence type="predicted"/>
<name>A0ABQ2IHG9_9BACT</name>
<evidence type="ECO:0000256" key="1">
    <source>
        <dbReference type="SAM" id="Phobius"/>
    </source>
</evidence>
<keyword evidence="1" id="KW-1133">Transmembrane helix</keyword>
<gene>
    <name evidence="3" type="ORF">GCM10010967_54410</name>
</gene>
<accession>A0ABQ2IHG9</accession>
<evidence type="ECO:0000313" key="3">
    <source>
        <dbReference type="EMBL" id="GGN11592.1"/>
    </source>
</evidence>
<sequence length="241" mass="26607">MRKVVAVSFLVGIITLLLSPAANAQDKIIQKDGKEIKGKVLGTDSKYVKYKRADNPDGPDYFIFRSEVVRIEYENGRTELKLGLQKPRENAPATPDGLKYLEQKINRYQKRSTIYLAVGSAAILGGAATLIKLNSDFNTYKRGIRQTNDAYIAWYKANYDQSPPAADLQKQENFLRFASPGIYAGAAAVLGGIALDLIGLKNVHLTKKTRTELAQKKEVLSFRPYYDAPAQAGGLSIALSF</sequence>
<feature type="signal peptide" evidence="2">
    <location>
        <begin position="1"/>
        <end position="24"/>
    </location>
</feature>
<dbReference type="Proteomes" id="UP000632339">
    <property type="component" value="Unassembled WGS sequence"/>
</dbReference>
<feature type="transmembrane region" description="Helical" evidence="1">
    <location>
        <begin position="181"/>
        <end position="200"/>
    </location>
</feature>